<dbReference type="Proteomes" id="UP000467840">
    <property type="component" value="Unassembled WGS sequence"/>
</dbReference>
<gene>
    <name evidence="1" type="ORF">GH714_043161</name>
</gene>
<evidence type="ECO:0000313" key="2">
    <source>
        <dbReference type="Proteomes" id="UP000467840"/>
    </source>
</evidence>
<dbReference type="AlphaFoldDB" id="A0A6A6K1Z0"/>
<sequence length="220" mass="24376">MQGRRSVSLHCLRCRYPFGEPIGSSPPTCPNPADFWLPVRSQVGPATGETTEDMFMTQEGEEGVGDEDDEAVSWLLLNPAKNSNGENNNGFLFGGGEVDEYLDLVEYNSNSCGDQNQYSDQNNLQHYSVPHQKSCYGGDSVVPVQCAEAAGKDQLHQKYHNFHLGLEFESSSKAAYSYNGSISHSNIDEREETETVFLEFAKVSGMPDSFLITVRFAYSM</sequence>
<organism evidence="1 2">
    <name type="scientific">Hevea brasiliensis</name>
    <name type="common">Para rubber tree</name>
    <name type="synonym">Siphonia brasiliensis</name>
    <dbReference type="NCBI Taxonomy" id="3981"/>
    <lineage>
        <taxon>Eukaryota</taxon>
        <taxon>Viridiplantae</taxon>
        <taxon>Streptophyta</taxon>
        <taxon>Embryophyta</taxon>
        <taxon>Tracheophyta</taxon>
        <taxon>Spermatophyta</taxon>
        <taxon>Magnoliopsida</taxon>
        <taxon>eudicotyledons</taxon>
        <taxon>Gunneridae</taxon>
        <taxon>Pentapetalae</taxon>
        <taxon>rosids</taxon>
        <taxon>fabids</taxon>
        <taxon>Malpighiales</taxon>
        <taxon>Euphorbiaceae</taxon>
        <taxon>Crotonoideae</taxon>
        <taxon>Micrandreae</taxon>
        <taxon>Hevea</taxon>
    </lineage>
</organism>
<proteinExistence type="predicted"/>
<dbReference type="EMBL" id="JAAGAX010000067">
    <property type="protein sequence ID" value="KAF2282752.1"/>
    <property type="molecule type" value="Genomic_DNA"/>
</dbReference>
<reference evidence="1 2" key="1">
    <citation type="journal article" date="2020" name="Mol. Plant">
        <title>The Chromosome-Based Rubber Tree Genome Provides New Insights into Spurge Genome Evolution and Rubber Biosynthesis.</title>
        <authorList>
            <person name="Liu J."/>
            <person name="Shi C."/>
            <person name="Shi C.C."/>
            <person name="Li W."/>
            <person name="Zhang Q.J."/>
            <person name="Zhang Y."/>
            <person name="Li K."/>
            <person name="Lu H.F."/>
            <person name="Shi C."/>
            <person name="Zhu S.T."/>
            <person name="Xiao Z.Y."/>
            <person name="Nan H."/>
            <person name="Yue Y."/>
            <person name="Zhu X.G."/>
            <person name="Wu Y."/>
            <person name="Hong X.N."/>
            <person name="Fan G.Y."/>
            <person name="Tong Y."/>
            <person name="Zhang D."/>
            <person name="Mao C.L."/>
            <person name="Liu Y.L."/>
            <person name="Hao S.J."/>
            <person name="Liu W.Q."/>
            <person name="Lv M.Q."/>
            <person name="Zhang H.B."/>
            <person name="Liu Y."/>
            <person name="Hu-Tang G.R."/>
            <person name="Wang J.P."/>
            <person name="Wang J.H."/>
            <person name="Sun Y.H."/>
            <person name="Ni S.B."/>
            <person name="Chen W.B."/>
            <person name="Zhang X.C."/>
            <person name="Jiao Y.N."/>
            <person name="Eichler E.E."/>
            <person name="Li G.H."/>
            <person name="Liu X."/>
            <person name="Gao L.Z."/>
        </authorList>
    </citation>
    <scope>NUCLEOTIDE SEQUENCE [LARGE SCALE GENOMIC DNA]</scope>
    <source>
        <strain evidence="2">cv. GT1</strain>
        <tissue evidence="1">Leaf</tissue>
    </source>
</reference>
<protein>
    <submittedName>
        <fullName evidence="1">Uncharacterized protein</fullName>
    </submittedName>
</protein>
<comment type="caution">
    <text evidence="1">The sequence shown here is derived from an EMBL/GenBank/DDBJ whole genome shotgun (WGS) entry which is preliminary data.</text>
</comment>
<accession>A0A6A6K1Z0</accession>
<keyword evidence="2" id="KW-1185">Reference proteome</keyword>
<evidence type="ECO:0000313" key="1">
    <source>
        <dbReference type="EMBL" id="KAF2282752.1"/>
    </source>
</evidence>
<name>A0A6A6K1Z0_HEVBR</name>